<dbReference type="InterPro" id="IPR016874">
    <property type="entry name" value="TcmP-like"/>
</dbReference>
<protein>
    <submittedName>
        <fullName evidence="3">O-Methyltransferase involved in polyketide biosynthesis</fullName>
    </submittedName>
</protein>
<dbReference type="SUPFAM" id="SSF53335">
    <property type="entry name" value="S-adenosyl-L-methionine-dependent methyltransferases"/>
    <property type="match status" value="1"/>
</dbReference>
<name>A0A239J793_9NOCA</name>
<dbReference type="Gene3D" id="3.40.50.150">
    <property type="entry name" value="Vaccinia Virus protein VP39"/>
    <property type="match status" value="1"/>
</dbReference>
<dbReference type="Proteomes" id="UP000198327">
    <property type="component" value="Unassembled WGS sequence"/>
</dbReference>
<evidence type="ECO:0000256" key="1">
    <source>
        <dbReference type="ARBA" id="ARBA00022603"/>
    </source>
</evidence>
<reference evidence="4" key="1">
    <citation type="submission" date="2017-06" db="EMBL/GenBank/DDBJ databases">
        <authorList>
            <person name="Varghese N."/>
            <person name="Submissions S."/>
        </authorList>
    </citation>
    <scope>NUCLEOTIDE SEQUENCE [LARGE SCALE GENOMIC DNA]</scope>
    <source>
        <strain evidence="4">JCM 23211</strain>
    </source>
</reference>
<keyword evidence="1 3" id="KW-0489">Methyltransferase</keyword>
<dbReference type="InterPro" id="IPR007213">
    <property type="entry name" value="Ppm1/Ppm2/Tcmp"/>
</dbReference>
<dbReference type="GO" id="GO:0008168">
    <property type="term" value="F:methyltransferase activity"/>
    <property type="evidence" value="ECO:0007669"/>
    <property type="project" value="UniProtKB-KW"/>
</dbReference>
<dbReference type="PANTHER" id="PTHR43619:SF2">
    <property type="entry name" value="S-ADENOSYL-L-METHIONINE-DEPENDENT METHYLTRANSFERASES SUPERFAMILY PROTEIN"/>
    <property type="match status" value="1"/>
</dbReference>
<dbReference type="AlphaFoldDB" id="A0A239J793"/>
<keyword evidence="2 3" id="KW-0808">Transferase</keyword>
<organism evidence="3 4">
    <name type="scientific">Rhodococcoides kyotonense</name>
    <dbReference type="NCBI Taxonomy" id="398843"/>
    <lineage>
        <taxon>Bacteria</taxon>
        <taxon>Bacillati</taxon>
        <taxon>Actinomycetota</taxon>
        <taxon>Actinomycetes</taxon>
        <taxon>Mycobacteriales</taxon>
        <taxon>Nocardiaceae</taxon>
        <taxon>Rhodococcoides</taxon>
    </lineage>
</organism>
<evidence type="ECO:0000256" key="2">
    <source>
        <dbReference type="ARBA" id="ARBA00022679"/>
    </source>
</evidence>
<dbReference type="Pfam" id="PF04072">
    <property type="entry name" value="LCM"/>
    <property type="match status" value="1"/>
</dbReference>
<evidence type="ECO:0000313" key="4">
    <source>
        <dbReference type="Proteomes" id="UP000198327"/>
    </source>
</evidence>
<sequence length="266" mass="29926">MKRAALSGVSETSLWTLRNRAIEAKRPDSVLEDPLAIELYDEIDCDWGKFGKLSQSHPLRALAFDHAVWQYLATHRNATVVALGEGLQTSYWRLGRRNVRWLSVDLEPVLRLREQLLPHEDSVVGIAASALDRRWMDQVDPRNGVVITAEGLLMYFDREDALALIADCARRFPGGQLIFDSIPGWFSRKTLNGLKISDRYTVPPMPFGLSYAQAADLVRTIDGVGSVDDIMLPPGRGSWKSSILRQVASVPKVRDFRPVLTRLRFA</sequence>
<dbReference type="GO" id="GO:0032259">
    <property type="term" value="P:methylation"/>
    <property type="evidence" value="ECO:0007669"/>
    <property type="project" value="UniProtKB-KW"/>
</dbReference>
<evidence type="ECO:0000313" key="3">
    <source>
        <dbReference type="EMBL" id="SNT01761.1"/>
    </source>
</evidence>
<dbReference type="RefSeq" id="WP_245865713.1">
    <property type="nucleotide sequence ID" value="NZ_FZOW01000008.1"/>
</dbReference>
<dbReference type="PANTHER" id="PTHR43619">
    <property type="entry name" value="S-ADENOSYL-L-METHIONINE-DEPENDENT METHYLTRANSFERASE YKTD-RELATED"/>
    <property type="match status" value="1"/>
</dbReference>
<dbReference type="EMBL" id="FZOW01000008">
    <property type="protein sequence ID" value="SNT01761.1"/>
    <property type="molecule type" value="Genomic_DNA"/>
</dbReference>
<dbReference type="InterPro" id="IPR029063">
    <property type="entry name" value="SAM-dependent_MTases_sf"/>
</dbReference>
<gene>
    <name evidence="3" type="ORF">SAMN05421642_10887</name>
</gene>
<proteinExistence type="predicted"/>
<accession>A0A239J793</accession>
<keyword evidence="4" id="KW-1185">Reference proteome</keyword>
<dbReference type="PIRSF" id="PIRSF028177">
    <property type="entry name" value="Polyketide_synth_Omtfrase_TcmP"/>
    <property type="match status" value="1"/>
</dbReference>